<dbReference type="CDD" id="cd06256">
    <property type="entry name" value="M14_ASTE_ASPA-like"/>
    <property type="match status" value="1"/>
</dbReference>
<dbReference type="SUPFAM" id="SSF53187">
    <property type="entry name" value="Zn-dependent exopeptidases"/>
    <property type="match status" value="1"/>
</dbReference>
<organism evidence="1 2">
    <name type="scientific">Nitrosococcus wardiae</name>
    <dbReference type="NCBI Taxonomy" id="1814290"/>
    <lineage>
        <taxon>Bacteria</taxon>
        <taxon>Pseudomonadati</taxon>
        <taxon>Pseudomonadota</taxon>
        <taxon>Gammaproteobacteria</taxon>
        <taxon>Chromatiales</taxon>
        <taxon>Chromatiaceae</taxon>
        <taxon>Nitrosococcus</taxon>
    </lineage>
</organism>
<gene>
    <name evidence="1" type="ORF">E3U44_09350</name>
</gene>
<name>A0A4P7C1E8_9GAMM</name>
<dbReference type="OrthoDB" id="9782876at2"/>
<keyword evidence="2" id="KW-1185">Reference proteome</keyword>
<dbReference type="Gene3D" id="3.40.630.10">
    <property type="entry name" value="Zn peptidases"/>
    <property type="match status" value="1"/>
</dbReference>
<accession>A0A4P7C1E8</accession>
<protein>
    <submittedName>
        <fullName evidence="1">Peptidase M14</fullName>
    </submittedName>
</protein>
<dbReference type="Proteomes" id="UP000294325">
    <property type="component" value="Chromosome"/>
</dbReference>
<dbReference type="EMBL" id="CP038033">
    <property type="protein sequence ID" value="QBQ54692.1"/>
    <property type="molecule type" value="Genomic_DNA"/>
</dbReference>
<dbReference type="KEGG" id="nwr:E3U44_09350"/>
<sequence>MLTIRHELPKGLLDLEAHELYKKLEGPTLFHLEGRRKPPLFVSVLLHGNEPVGWEAVRSLLGQYQNRPLPRALSLFVGNIAAARYRLRRLDSQPDHNRIWTPGPTQEHAMAAQVYEEMSKSGLFASIDIHNNTGLNPHYACVNKLASPFLHLAALFSRTVIYFVRPQGVQSLSFAELGPAVTLECGQPDCPQGVTHAREYLTACLHLAEFPSHSIAKRDIELFHTVAVVRIPSELRVGFHGEDLDLRLVDDLDQLNFQELPANTLLGWQPSDPNILLTVTDEQDLEISERYFYLEDNELRTRRPVMPSMLTRDVRVIRQDCLCYLMERMQLPGTP</sequence>
<evidence type="ECO:0000313" key="2">
    <source>
        <dbReference type="Proteomes" id="UP000294325"/>
    </source>
</evidence>
<proteinExistence type="predicted"/>
<evidence type="ECO:0000313" key="1">
    <source>
        <dbReference type="EMBL" id="QBQ54692.1"/>
    </source>
</evidence>
<dbReference type="RefSeq" id="WP_134357885.1">
    <property type="nucleotide sequence ID" value="NZ_CP038033.1"/>
</dbReference>
<reference evidence="1 2" key="1">
    <citation type="submission" date="2019-03" db="EMBL/GenBank/DDBJ databases">
        <title>The genome sequence of Nitrosococcus wardiae strain D1FHST reveals the archetypal metabolic capacity of ammonia-oxidizing Gammaproteobacteria.</title>
        <authorList>
            <person name="Wang L."/>
            <person name="Lim C.K."/>
            <person name="Hanson T.E."/>
            <person name="Dang H."/>
            <person name="Klotz M.G."/>
        </authorList>
    </citation>
    <scope>NUCLEOTIDE SEQUENCE [LARGE SCALE GENOMIC DNA]</scope>
    <source>
        <strain evidence="1 2">D1FHS</strain>
    </source>
</reference>
<dbReference type="AlphaFoldDB" id="A0A4P7C1E8"/>